<evidence type="ECO:0000313" key="2">
    <source>
        <dbReference type="EnsemblPlants" id="cds.evm.model.06.545"/>
    </source>
</evidence>
<evidence type="ECO:0000256" key="1">
    <source>
        <dbReference type="SAM" id="MobiDB-lite"/>
    </source>
</evidence>
<dbReference type="Pfam" id="PF14223">
    <property type="entry name" value="Retrotran_gag_2"/>
    <property type="match status" value="1"/>
</dbReference>
<name>A0A803PYT0_CANSA</name>
<dbReference type="Proteomes" id="UP000596661">
    <property type="component" value="Chromosome 6"/>
</dbReference>
<accession>A0A803PYT0</accession>
<dbReference type="PANTHER" id="PTHR35317">
    <property type="entry name" value="OS04G0629600 PROTEIN"/>
    <property type="match status" value="1"/>
</dbReference>
<dbReference type="Gramene" id="evm.model.06.545">
    <property type="protein sequence ID" value="cds.evm.model.06.545"/>
    <property type="gene ID" value="evm.TU.06.545"/>
</dbReference>
<evidence type="ECO:0008006" key="4">
    <source>
        <dbReference type="Google" id="ProtNLM"/>
    </source>
</evidence>
<proteinExistence type="predicted"/>
<reference evidence="2" key="2">
    <citation type="submission" date="2021-03" db="UniProtKB">
        <authorList>
            <consortium name="EnsemblPlants"/>
        </authorList>
    </citation>
    <scope>IDENTIFICATION</scope>
</reference>
<reference evidence="2" key="1">
    <citation type="submission" date="2018-11" db="EMBL/GenBank/DDBJ databases">
        <authorList>
            <person name="Grassa J C."/>
        </authorList>
    </citation>
    <scope>NUCLEOTIDE SEQUENCE [LARGE SCALE GENOMIC DNA]</scope>
</reference>
<keyword evidence="3" id="KW-1185">Reference proteome</keyword>
<protein>
    <recommendedName>
        <fullName evidence="4">UBN2 domain-containing protein</fullName>
    </recommendedName>
</protein>
<dbReference type="AlphaFoldDB" id="A0A803PYT0"/>
<sequence>MGEFLIVKDERVWMAVAEGWSPPTFTDEDGVKNKRSSAWKVEEMERANFNFKALHALFNVVSTNQLNVILNCEIAKDGWEKLKIENEENEAEKKARLTTLAKSFENLSMEEIELVAEFHAKLCDISNESYALGKFYSNKKLVKKVLGVVLKRFMSKVTSIEESRDIEALHLDELVRSLQNYKMTLHRCDKECANTLKKKKALIVTWSDSEEEETNDESKEERTYTGYKVLYKKGLDLSIEGPIESASGAKPSVVTTARNSSKDGSEEASVEANEAEK</sequence>
<dbReference type="EMBL" id="UZAU01000568">
    <property type="status" value="NOT_ANNOTATED_CDS"/>
    <property type="molecule type" value="Genomic_DNA"/>
</dbReference>
<dbReference type="PANTHER" id="PTHR35317:SF23">
    <property type="entry name" value="OS04G0629600 PROTEIN"/>
    <property type="match status" value="1"/>
</dbReference>
<organism evidence="2 3">
    <name type="scientific">Cannabis sativa</name>
    <name type="common">Hemp</name>
    <name type="synonym">Marijuana</name>
    <dbReference type="NCBI Taxonomy" id="3483"/>
    <lineage>
        <taxon>Eukaryota</taxon>
        <taxon>Viridiplantae</taxon>
        <taxon>Streptophyta</taxon>
        <taxon>Embryophyta</taxon>
        <taxon>Tracheophyta</taxon>
        <taxon>Spermatophyta</taxon>
        <taxon>Magnoliopsida</taxon>
        <taxon>eudicotyledons</taxon>
        <taxon>Gunneridae</taxon>
        <taxon>Pentapetalae</taxon>
        <taxon>rosids</taxon>
        <taxon>fabids</taxon>
        <taxon>Rosales</taxon>
        <taxon>Cannabaceae</taxon>
        <taxon>Cannabis</taxon>
    </lineage>
</organism>
<dbReference type="OMA" id="DERVWMA"/>
<evidence type="ECO:0000313" key="3">
    <source>
        <dbReference type="Proteomes" id="UP000596661"/>
    </source>
</evidence>
<dbReference type="EnsemblPlants" id="evm.model.06.545">
    <property type="protein sequence ID" value="cds.evm.model.06.545"/>
    <property type="gene ID" value="evm.TU.06.545"/>
</dbReference>
<feature type="region of interest" description="Disordered" evidence="1">
    <location>
        <begin position="243"/>
        <end position="277"/>
    </location>
</feature>